<name>A0A0A9FXG4_ARUDO</name>
<evidence type="ECO:0000313" key="1">
    <source>
        <dbReference type="EMBL" id="JAE16962.1"/>
    </source>
</evidence>
<sequence length="23" mass="2615">MRCLFPCKLTQLVAHIVIIIESS</sequence>
<accession>A0A0A9FXG4</accession>
<reference evidence="1" key="1">
    <citation type="submission" date="2014-09" db="EMBL/GenBank/DDBJ databases">
        <authorList>
            <person name="Magalhaes I.L.F."/>
            <person name="Oliveira U."/>
            <person name="Santos F.R."/>
            <person name="Vidigal T.H.D.A."/>
            <person name="Brescovit A.D."/>
            <person name="Santos A.J."/>
        </authorList>
    </citation>
    <scope>NUCLEOTIDE SEQUENCE</scope>
    <source>
        <tissue evidence="1">Shoot tissue taken approximately 20 cm above the soil surface</tissue>
    </source>
</reference>
<protein>
    <submittedName>
        <fullName evidence="1">Uncharacterized protein</fullName>
    </submittedName>
</protein>
<organism evidence="1">
    <name type="scientific">Arundo donax</name>
    <name type="common">Giant reed</name>
    <name type="synonym">Donax arundinaceus</name>
    <dbReference type="NCBI Taxonomy" id="35708"/>
    <lineage>
        <taxon>Eukaryota</taxon>
        <taxon>Viridiplantae</taxon>
        <taxon>Streptophyta</taxon>
        <taxon>Embryophyta</taxon>
        <taxon>Tracheophyta</taxon>
        <taxon>Spermatophyta</taxon>
        <taxon>Magnoliopsida</taxon>
        <taxon>Liliopsida</taxon>
        <taxon>Poales</taxon>
        <taxon>Poaceae</taxon>
        <taxon>PACMAD clade</taxon>
        <taxon>Arundinoideae</taxon>
        <taxon>Arundineae</taxon>
        <taxon>Arundo</taxon>
    </lineage>
</organism>
<dbReference type="EMBL" id="GBRH01180934">
    <property type="protein sequence ID" value="JAE16962.1"/>
    <property type="molecule type" value="Transcribed_RNA"/>
</dbReference>
<dbReference type="AlphaFoldDB" id="A0A0A9FXG4"/>
<reference evidence="1" key="2">
    <citation type="journal article" date="2015" name="Data Brief">
        <title>Shoot transcriptome of the giant reed, Arundo donax.</title>
        <authorList>
            <person name="Barrero R.A."/>
            <person name="Guerrero F.D."/>
            <person name="Moolhuijzen P."/>
            <person name="Goolsby J.A."/>
            <person name="Tidwell J."/>
            <person name="Bellgard S.E."/>
            <person name="Bellgard M.I."/>
        </authorList>
    </citation>
    <scope>NUCLEOTIDE SEQUENCE</scope>
    <source>
        <tissue evidence="1">Shoot tissue taken approximately 20 cm above the soil surface</tissue>
    </source>
</reference>
<proteinExistence type="predicted"/>